<evidence type="ECO:0000313" key="1">
    <source>
        <dbReference type="EMBL" id="CAK5021533.1"/>
    </source>
</evidence>
<keyword evidence="2" id="KW-1185">Reference proteome</keyword>
<proteinExistence type="predicted"/>
<dbReference type="Proteomes" id="UP001497535">
    <property type="component" value="Unassembled WGS sequence"/>
</dbReference>
<sequence>MSEEVDSHIVENYDIQKRLGKGAYGIVWKAVDRRTNEAIALKKIFDAFRNATDAQRTFREIMFLQEFGRHPNVIKLYNILKADNDKDIYLVFEYMEADLHNVIKKMTILKDIHKQYIMCQLFRAIKFLHSGNVLHRDLKPSNVLLDAECRVKVFSPFSCVFTENFLIFKLADFGLARSFSQMDDSLDGSNVPELTEYVATRWYRSPEILLAAKHYTKGVDMWSLGCILAEMLLGKALFPGSSTINQIERIMNTIQRPSKNDIESIGSAYASSVLEKMPQWPKKPLDIVLSQTTPEALDLVSRLLIFAPHKRLNVEQCLEHPYVSQFHNKAEEPSLDYEVRLPLPDHIQLSIHEYRDKLYEIISTKKVNIQRINYPNINDKNTACNGWVDKQHQHQNGETKEQQKRRQSTTTKEHHLKEQQQNVLEKNSVVNNKLEKEKTTTNTTNATTNEKHKNNKRVIQQQTQQQQHSNTTTSPLPSIQTTKTLNKQQTQQQETSPDSEKTPKHVAKHLKNNNVGIEKKNNNGNINGGLKQQQHKFNNKHEIGSSPSVERNTSGGHYGRKIGVSNGITTSATMSRSMSESKGLNHHQNGGLIHSKLHQNNQAPIALAEPSDTDLDTCSSTSSGLTMGNGGKTAKIMGSNGTLLNEQQHQNNTRRSFGNLFSNIIQKQQHSHHQNNVDDVSVIRARAQSIESSTATTNYPSKFSLRTRSREKVKSSKEDQQQTLYIDGKQQQKSATTNSRRSHDRLRIFSALRPSKTSVNN</sequence>
<dbReference type="EMBL" id="CAVMJV010000003">
    <property type="protein sequence ID" value="CAK5021533.1"/>
    <property type="molecule type" value="Genomic_DNA"/>
</dbReference>
<organism evidence="1 2">
    <name type="scientific">Meloidogyne enterolobii</name>
    <name type="common">Root-knot nematode worm</name>
    <name type="synonym">Meloidogyne mayaguensis</name>
    <dbReference type="NCBI Taxonomy" id="390850"/>
    <lineage>
        <taxon>Eukaryota</taxon>
        <taxon>Metazoa</taxon>
        <taxon>Ecdysozoa</taxon>
        <taxon>Nematoda</taxon>
        <taxon>Chromadorea</taxon>
        <taxon>Rhabditida</taxon>
        <taxon>Tylenchina</taxon>
        <taxon>Tylenchomorpha</taxon>
        <taxon>Tylenchoidea</taxon>
        <taxon>Meloidogynidae</taxon>
        <taxon>Meloidogyninae</taxon>
        <taxon>Meloidogyne</taxon>
    </lineage>
</organism>
<evidence type="ECO:0000313" key="2">
    <source>
        <dbReference type="Proteomes" id="UP001497535"/>
    </source>
</evidence>
<name>A0ACB0XWY0_MELEN</name>
<protein>
    <submittedName>
        <fullName evidence="1">Uncharacterized protein</fullName>
    </submittedName>
</protein>
<comment type="caution">
    <text evidence="1">The sequence shown here is derived from an EMBL/GenBank/DDBJ whole genome shotgun (WGS) entry which is preliminary data.</text>
</comment>
<reference evidence="1" key="1">
    <citation type="submission" date="2023-11" db="EMBL/GenBank/DDBJ databases">
        <authorList>
            <person name="Poullet M."/>
        </authorList>
    </citation>
    <scope>NUCLEOTIDE SEQUENCE</scope>
    <source>
        <strain evidence="1">E1834</strain>
    </source>
</reference>
<gene>
    <name evidence="1" type="ORF">MENTE1834_LOCUS4763</name>
</gene>
<accession>A0ACB0XWY0</accession>